<sequence length="74" mass="8371">MSKSQTEHARNVVAAFKEKISRSGIEHIGEKHFAELELLIESAIDSAVYIELERAAEKVAETARELKRSAERFD</sequence>
<dbReference type="Proteomes" id="UP000196027">
    <property type="component" value="Chromosome"/>
</dbReference>
<keyword evidence="2" id="KW-1185">Reference proteome</keyword>
<accession>A0A1Y0ICB0</accession>
<evidence type="ECO:0000313" key="1">
    <source>
        <dbReference type="EMBL" id="ARU57013.1"/>
    </source>
</evidence>
<dbReference type="RefSeq" id="WP_087461951.1">
    <property type="nucleotide sequence ID" value="NZ_CP021425.1"/>
</dbReference>
<dbReference type="EMBL" id="CP021425">
    <property type="protein sequence ID" value="ARU57013.1"/>
    <property type="molecule type" value="Genomic_DNA"/>
</dbReference>
<reference evidence="1 2" key="1">
    <citation type="submission" date="2017-05" db="EMBL/GenBank/DDBJ databases">
        <title>Genomic insights into alkan degradation activity of Oleiphilus messinensis.</title>
        <authorList>
            <person name="Kozyavkin S.A."/>
            <person name="Slesarev A.I."/>
            <person name="Golyshin P.N."/>
            <person name="Korzhenkov A."/>
            <person name="Golyshina O.N."/>
            <person name="Toshchakov S.V."/>
        </authorList>
    </citation>
    <scope>NUCLEOTIDE SEQUENCE [LARGE SCALE GENOMIC DNA]</scope>
    <source>
        <strain evidence="1 2">ME102</strain>
    </source>
</reference>
<dbReference type="KEGG" id="ome:OLMES_2969"/>
<dbReference type="AlphaFoldDB" id="A0A1Y0ICB0"/>
<dbReference type="OrthoDB" id="5616525at2"/>
<protein>
    <submittedName>
        <fullName evidence="1">Uncharacterized protein</fullName>
    </submittedName>
</protein>
<name>A0A1Y0ICB0_9GAMM</name>
<proteinExistence type="predicted"/>
<evidence type="ECO:0000313" key="2">
    <source>
        <dbReference type="Proteomes" id="UP000196027"/>
    </source>
</evidence>
<organism evidence="1 2">
    <name type="scientific">Oleiphilus messinensis</name>
    <dbReference type="NCBI Taxonomy" id="141451"/>
    <lineage>
        <taxon>Bacteria</taxon>
        <taxon>Pseudomonadati</taxon>
        <taxon>Pseudomonadota</taxon>
        <taxon>Gammaproteobacteria</taxon>
        <taxon>Oceanospirillales</taxon>
        <taxon>Oleiphilaceae</taxon>
        <taxon>Oleiphilus</taxon>
    </lineage>
</organism>
<gene>
    <name evidence="1" type="ORF">OLMES_2969</name>
</gene>